<dbReference type="EMBL" id="CAJJDN010000041">
    <property type="protein sequence ID" value="CAD8080839.1"/>
    <property type="molecule type" value="Genomic_DNA"/>
</dbReference>
<organism evidence="1 2">
    <name type="scientific">Paramecium sonneborni</name>
    <dbReference type="NCBI Taxonomy" id="65129"/>
    <lineage>
        <taxon>Eukaryota</taxon>
        <taxon>Sar</taxon>
        <taxon>Alveolata</taxon>
        <taxon>Ciliophora</taxon>
        <taxon>Intramacronucleata</taxon>
        <taxon>Oligohymenophorea</taxon>
        <taxon>Peniculida</taxon>
        <taxon>Parameciidae</taxon>
        <taxon>Paramecium</taxon>
    </lineage>
</organism>
<proteinExistence type="predicted"/>
<comment type="caution">
    <text evidence="1">The sequence shown here is derived from an EMBL/GenBank/DDBJ whole genome shotgun (WGS) entry which is preliminary data.</text>
</comment>
<name>A0A8S1MMJ6_9CILI</name>
<dbReference type="Proteomes" id="UP000692954">
    <property type="component" value="Unassembled WGS sequence"/>
</dbReference>
<sequence length="114" mass="13359">MLNQKAKSDPQLNKLESCYNSLEKAQQMNLLVPNLKFQTLNNLALNHQKIYQPKRSLNYLNQPLKIEYTQNFNSSLLNTYLNIGAIQSIQNAITLHFKYIKLIESFQIKEQFII</sequence>
<evidence type="ECO:0000313" key="2">
    <source>
        <dbReference type="Proteomes" id="UP000692954"/>
    </source>
</evidence>
<accession>A0A8S1MMJ6</accession>
<evidence type="ECO:0000313" key="1">
    <source>
        <dbReference type="EMBL" id="CAD8080839.1"/>
    </source>
</evidence>
<protein>
    <submittedName>
        <fullName evidence="1">Uncharacterized protein</fullName>
    </submittedName>
</protein>
<gene>
    <name evidence="1" type="ORF">PSON_ATCC_30995.1.T0410079</name>
</gene>
<keyword evidence="2" id="KW-1185">Reference proteome</keyword>
<dbReference type="AlphaFoldDB" id="A0A8S1MMJ6"/>
<reference evidence="1" key="1">
    <citation type="submission" date="2021-01" db="EMBL/GenBank/DDBJ databases">
        <authorList>
            <consortium name="Genoscope - CEA"/>
            <person name="William W."/>
        </authorList>
    </citation>
    <scope>NUCLEOTIDE SEQUENCE</scope>
</reference>